<reference evidence="8 9" key="2">
    <citation type="submission" date="2018-11" db="EMBL/GenBank/DDBJ databases">
        <authorList>
            <consortium name="Pathogen Informatics"/>
        </authorList>
    </citation>
    <scope>NUCLEOTIDE SEQUENCE [LARGE SCALE GENOMIC DNA]</scope>
    <source>
        <strain evidence="8 9">Costa Rica</strain>
    </source>
</reference>
<dbReference type="PANTHER" id="PTHR28646">
    <property type="entry name" value="TRANSMEMBRANE PROTEIN 201"/>
    <property type="match status" value="1"/>
</dbReference>
<evidence type="ECO:0000256" key="4">
    <source>
        <dbReference type="ARBA" id="ARBA00022989"/>
    </source>
</evidence>
<dbReference type="PANTHER" id="PTHR28646:SF1">
    <property type="entry name" value="TRANSMEMBRANE PROTEIN 201"/>
    <property type="match status" value="1"/>
</dbReference>
<gene>
    <name evidence="8" type="ORF">ACOC_LOCUS9435</name>
</gene>
<dbReference type="InterPro" id="IPR040041">
    <property type="entry name" value="TMEM201"/>
</dbReference>
<dbReference type="EMBL" id="UYYA01004296">
    <property type="protein sequence ID" value="VDM61020.1"/>
    <property type="molecule type" value="Genomic_DNA"/>
</dbReference>
<dbReference type="OrthoDB" id="10020193at2759"/>
<dbReference type="AlphaFoldDB" id="A0A0R3PU88"/>
<evidence type="ECO:0000256" key="5">
    <source>
        <dbReference type="ARBA" id="ARBA00023136"/>
    </source>
</evidence>
<dbReference type="Proteomes" id="UP000267027">
    <property type="component" value="Unassembled WGS sequence"/>
</dbReference>
<proteinExistence type="inferred from homology"/>
<dbReference type="GO" id="GO:0005521">
    <property type="term" value="F:lamin binding"/>
    <property type="evidence" value="ECO:0007669"/>
    <property type="project" value="TreeGrafter"/>
</dbReference>
<sequence length="330" mass="37736">MEMIVAAAACMVAPLVYRSLRKHLYTKVNCWFCQHDQRVPFEQRNSFTCASCEQYNGFDESGDYNRKIPGQHCAVALKPTRRFCASNVSATRPDVSQEGNGNNGLCDNCNRQQEIILRRIAEFEPSDDNQWNEEVEIYRYKLNKAYPLCVRCTFFAQDKMQEEKKRHANLLRLKNTFANSVRNDFTSAANVAVKIATRRRRFFAGGYIAETMHFTSFVLSTLLFLSQFNFLQEEMDWEPSLNRVSSDATVVGGLRPSEVMKRLARESTPSRQLAPSLASLSLLGDSYKTRSGFGVETQRRGPFYSPHSVYHSYAPSIAPSRFSVRLELLH</sequence>
<dbReference type="Pfam" id="PF09779">
    <property type="entry name" value="Ima1_N"/>
    <property type="match status" value="1"/>
</dbReference>
<name>A0A0R3PU88_ANGCS</name>
<protein>
    <submittedName>
        <fullName evidence="10">Ima1_N domain-containing protein</fullName>
    </submittedName>
</protein>
<keyword evidence="4" id="KW-1133">Transmembrane helix</keyword>
<dbReference type="WBParaSite" id="ACOC_0000943401-mRNA-1">
    <property type="protein sequence ID" value="ACOC_0000943401-mRNA-1"/>
    <property type="gene ID" value="ACOC_0000943401"/>
</dbReference>
<accession>A0A0R3PU88</accession>
<evidence type="ECO:0000313" key="10">
    <source>
        <dbReference type="WBParaSite" id="ACOC_0000943401-mRNA-1"/>
    </source>
</evidence>
<evidence type="ECO:0000259" key="7">
    <source>
        <dbReference type="Pfam" id="PF09779"/>
    </source>
</evidence>
<dbReference type="GO" id="GO:0051015">
    <property type="term" value="F:actin filament binding"/>
    <property type="evidence" value="ECO:0007669"/>
    <property type="project" value="TreeGrafter"/>
</dbReference>
<comment type="subcellular location">
    <subcellularLocation>
        <location evidence="1">Nucleus inner membrane</location>
        <topology evidence="1">Multi-pass membrane protein</topology>
    </subcellularLocation>
</comment>
<reference evidence="10" key="1">
    <citation type="submission" date="2017-02" db="UniProtKB">
        <authorList>
            <consortium name="WormBaseParasite"/>
        </authorList>
    </citation>
    <scope>IDENTIFICATION</scope>
</reference>
<comment type="similarity">
    <text evidence="2">Belongs to the TMEM201 family.</text>
</comment>
<dbReference type="InterPro" id="IPR018617">
    <property type="entry name" value="Ima1_N"/>
</dbReference>
<feature type="domain" description="Ima1 N-terminal" evidence="7">
    <location>
        <begin position="28"/>
        <end position="153"/>
    </location>
</feature>
<keyword evidence="6" id="KW-0539">Nucleus</keyword>
<dbReference type="GO" id="GO:0005637">
    <property type="term" value="C:nuclear inner membrane"/>
    <property type="evidence" value="ECO:0007669"/>
    <property type="project" value="UniProtKB-SubCell"/>
</dbReference>
<evidence type="ECO:0000256" key="2">
    <source>
        <dbReference type="ARBA" id="ARBA00007600"/>
    </source>
</evidence>
<dbReference type="STRING" id="334426.A0A0R3PU88"/>
<evidence type="ECO:0000256" key="6">
    <source>
        <dbReference type="ARBA" id="ARBA00023242"/>
    </source>
</evidence>
<organism evidence="10">
    <name type="scientific">Angiostrongylus costaricensis</name>
    <name type="common">Nematode worm</name>
    <dbReference type="NCBI Taxonomy" id="334426"/>
    <lineage>
        <taxon>Eukaryota</taxon>
        <taxon>Metazoa</taxon>
        <taxon>Ecdysozoa</taxon>
        <taxon>Nematoda</taxon>
        <taxon>Chromadorea</taxon>
        <taxon>Rhabditida</taxon>
        <taxon>Rhabditina</taxon>
        <taxon>Rhabditomorpha</taxon>
        <taxon>Strongyloidea</taxon>
        <taxon>Metastrongylidae</taxon>
        <taxon>Angiostrongylus</taxon>
    </lineage>
</organism>
<dbReference type="GO" id="GO:0030473">
    <property type="term" value="P:nuclear migration along microtubule"/>
    <property type="evidence" value="ECO:0007669"/>
    <property type="project" value="TreeGrafter"/>
</dbReference>
<keyword evidence="5" id="KW-0472">Membrane</keyword>
<dbReference type="OMA" id="CERCEMN"/>
<keyword evidence="3" id="KW-0812">Transmembrane</keyword>
<evidence type="ECO:0000313" key="8">
    <source>
        <dbReference type="EMBL" id="VDM61020.1"/>
    </source>
</evidence>
<evidence type="ECO:0000256" key="1">
    <source>
        <dbReference type="ARBA" id="ARBA00004473"/>
    </source>
</evidence>
<evidence type="ECO:0000256" key="3">
    <source>
        <dbReference type="ARBA" id="ARBA00022692"/>
    </source>
</evidence>
<keyword evidence="9" id="KW-1185">Reference proteome</keyword>
<evidence type="ECO:0000313" key="9">
    <source>
        <dbReference type="Proteomes" id="UP000267027"/>
    </source>
</evidence>